<geneLocation type="plasmid" evidence="1 2">
    <name>pXO2</name>
</geneLocation>
<reference evidence="1 2" key="1">
    <citation type="journal article" date="2009" name="J. Bacteriol.">
        <title>The complete genome sequence of Bacillus anthracis Ames 'Ancestor'.</title>
        <authorList>
            <person name="Ravel J."/>
            <person name="Jiang L."/>
            <person name="Stanley S.T."/>
            <person name="Wilson M.R."/>
            <person name="Decker R.S."/>
            <person name="Read T.D."/>
            <person name="Worsham P."/>
            <person name="Keim P.S."/>
            <person name="Salzberg S.L."/>
            <person name="Fraser-Liggett C.M."/>
            <person name="Rasko D.A."/>
        </authorList>
    </citation>
    <scope>NUCLEOTIDE SEQUENCE [LARGE SCALE GENOMIC DNA]</scope>
    <source>
        <strain evidence="2">Ames ancestor</strain>
        <plasmid evidence="2">pXO2</plasmid>
    </source>
</reference>
<accession>Q6F028</accession>
<dbReference type="HOGENOM" id="CLU_3164148_0_0_9"/>
<evidence type="ECO:0000313" key="2">
    <source>
        <dbReference type="Proteomes" id="UP000000594"/>
    </source>
</evidence>
<dbReference type="AlphaFoldDB" id="Q6F028"/>
<keyword evidence="2" id="KW-1185">Reference proteome</keyword>
<dbReference type="KEGG" id="bar:GBAA_pXO2_0077"/>
<dbReference type="Proteomes" id="UP000000594">
    <property type="component" value="Plasmid pXO2"/>
</dbReference>
<protein>
    <submittedName>
        <fullName evidence="1">Uncharacterized protein</fullName>
    </submittedName>
</protein>
<keyword evidence="1" id="KW-0614">Plasmid</keyword>
<dbReference type="EMBL" id="AE017335">
    <property type="protein sequence ID" value="AAT29007.2"/>
    <property type="molecule type" value="Genomic_DNA"/>
</dbReference>
<name>Q6F028_BACAN</name>
<dbReference type="PATRIC" id="fig|1392.233.peg.5695"/>
<organism evidence="1 2">
    <name type="scientific">Bacillus anthracis</name>
    <name type="common">anthrax bacterium</name>
    <dbReference type="NCBI Taxonomy" id="1392"/>
    <lineage>
        <taxon>Bacteria</taxon>
        <taxon>Bacillati</taxon>
        <taxon>Bacillota</taxon>
        <taxon>Bacilli</taxon>
        <taxon>Bacillales</taxon>
        <taxon>Bacillaceae</taxon>
        <taxon>Bacillus</taxon>
        <taxon>Bacillus cereus group</taxon>
    </lineage>
</organism>
<sequence length="47" mass="5546">MTITFDIKIKLTYILEHVKNINNFYLNQMHIRALNGQSSVYFPISES</sequence>
<proteinExistence type="predicted"/>
<evidence type="ECO:0000313" key="1">
    <source>
        <dbReference type="EMBL" id="AAT29007.2"/>
    </source>
</evidence>
<gene>
    <name evidence="1" type="ordered locus">GBAA_pXO2_0077</name>
</gene>